<keyword evidence="1" id="KW-0472">Membrane</keyword>
<evidence type="ECO:0000259" key="2">
    <source>
        <dbReference type="Pfam" id="PF08378"/>
    </source>
</evidence>
<dbReference type="EMBL" id="JBHSNS010000007">
    <property type="protein sequence ID" value="MFC5730141.1"/>
    <property type="molecule type" value="Genomic_DNA"/>
</dbReference>
<keyword evidence="4" id="KW-1185">Reference proteome</keyword>
<protein>
    <submittedName>
        <fullName evidence="3">Nuclease-related domain-containing protein</fullName>
    </submittedName>
</protein>
<evidence type="ECO:0000313" key="4">
    <source>
        <dbReference type="Proteomes" id="UP001596072"/>
    </source>
</evidence>
<dbReference type="InterPro" id="IPR011528">
    <property type="entry name" value="NERD"/>
</dbReference>
<comment type="caution">
    <text evidence="3">The sequence shown here is derived from an EMBL/GenBank/DDBJ whole genome shotgun (WGS) entry which is preliminary data.</text>
</comment>
<dbReference type="RefSeq" id="WP_136431921.1">
    <property type="nucleotide sequence ID" value="NZ_JBHSNS010000007.1"/>
</dbReference>
<evidence type="ECO:0000313" key="3">
    <source>
        <dbReference type="EMBL" id="MFC5730141.1"/>
    </source>
</evidence>
<sequence length="314" mass="33793">MKDHWKLFGGAMLALLALTSIVAALMPTGFMKGLVVGGFLVAGPAALWSWIVQVTGTAPTMMGDVAEQWTAGELRKLRSRGWHLVNHFVLAKDDMDHVVVGPSHAMVLETKWSATPWDTPYGQEKLRQAIAQAKANARTFGLWHPIKSRRMSVEPIVVLWGGGTSTWPAERQLQNLGEATVVTGRGLPTWVNSIDAGPADHQQADEIWRALEAQIARRDPLDDLEHPLPPSLAEVATRIFVGCLFALAGLLGSGEILRVTNSAWITVGAASLSLVPAMILTRAPRARHAAYGWMAGAGLPALALAVAEVVYQLG</sequence>
<dbReference type="Pfam" id="PF08378">
    <property type="entry name" value="NERD"/>
    <property type="match status" value="1"/>
</dbReference>
<organism evidence="3 4">
    <name type="scientific">Nocardioides vastitatis</name>
    <dbReference type="NCBI Taxonomy" id="2568655"/>
    <lineage>
        <taxon>Bacteria</taxon>
        <taxon>Bacillati</taxon>
        <taxon>Actinomycetota</taxon>
        <taxon>Actinomycetes</taxon>
        <taxon>Propionibacteriales</taxon>
        <taxon>Nocardioidaceae</taxon>
        <taxon>Nocardioides</taxon>
    </lineage>
</organism>
<evidence type="ECO:0000256" key="1">
    <source>
        <dbReference type="SAM" id="Phobius"/>
    </source>
</evidence>
<keyword evidence="1" id="KW-1133">Transmembrane helix</keyword>
<feature type="transmembrane region" description="Helical" evidence="1">
    <location>
        <begin position="33"/>
        <end position="52"/>
    </location>
</feature>
<reference evidence="4" key="1">
    <citation type="journal article" date="2019" name="Int. J. Syst. Evol. Microbiol.">
        <title>The Global Catalogue of Microorganisms (GCM) 10K type strain sequencing project: providing services to taxonomists for standard genome sequencing and annotation.</title>
        <authorList>
            <consortium name="The Broad Institute Genomics Platform"/>
            <consortium name="The Broad Institute Genome Sequencing Center for Infectious Disease"/>
            <person name="Wu L."/>
            <person name="Ma J."/>
        </authorList>
    </citation>
    <scope>NUCLEOTIDE SEQUENCE [LARGE SCALE GENOMIC DNA]</scope>
    <source>
        <strain evidence="4">YIM 94188</strain>
    </source>
</reference>
<proteinExistence type="predicted"/>
<name>A0ABW0ZKP0_9ACTN</name>
<gene>
    <name evidence="3" type="ORF">ACFPQB_14555</name>
</gene>
<dbReference type="Proteomes" id="UP001596072">
    <property type="component" value="Unassembled WGS sequence"/>
</dbReference>
<feature type="domain" description="NERD" evidence="2">
    <location>
        <begin position="63"/>
        <end position="159"/>
    </location>
</feature>
<keyword evidence="1" id="KW-0812">Transmembrane</keyword>
<accession>A0ABW0ZKP0</accession>
<feature type="transmembrane region" description="Helical" evidence="1">
    <location>
        <begin position="293"/>
        <end position="313"/>
    </location>
</feature>